<dbReference type="AlphaFoldDB" id="A0AAI9ENU8"/>
<dbReference type="Proteomes" id="UP000046784">
    <property type="component" value="Unassembled WGS sequence"/>
</dbReference>
<accession>A0AAI9ENU8</accession>
<comment type="caution">
    <text evidence="2">The sequence shown here is derived from an EMBL/GenBank/DDBJ whole genome shotgun (WGS) entry which is preliminary data.</text>
</comment>
<gene>
    <name evidence="2" type="ORF">ERS008524_01577</name>
</gene>
<sequence length="95" mass="10708">MTRRTAFTGSSSARRREARKHLQPVAVNEFSTELKIDRPTPSKVELTCKRKPAMRAEVMTITRRVQYAPSADNICLPQVAKFAAGFRKSESLTAR</sequence>
<organism evidence="2 3">
    <name type="scientific">Yersinia frederiksenii</name>
    <dbReference type="NCBI Taxonomy" id="29484"/>
    <lineage>
        <taxon>Bacteria</taxon>
        <taxon>Pseudomonadati</taxon>
        <taxon>Pseudomonadota</taxon>
        <taxon>Gammaproteobacteria</taxon>
        <taxon>Enterobacterales</taxon>
        <taxon>Yersiniaceae</taxon>
        <taxon>Yersinia</taxon>
    </lineage>
</organism>
<reference evidence="2 3" key="1">
    <citation type="submission" date="2015-03" db="EMBL/GenBank/DDBJ databases">
        <authorList>
            <consortium name="Pathogen Informatics"/>
            <person name="Murphy D."/>
        </authorList>
    </citation>
    <scope>NUCLEOTIDE SEQUENCE [LARGE SCALE GENOMIC DNA]</scope>
    <source>
        <strain evidence="2 3">3400/83</strain>
    </source>
</reference>
<dbReference type="InterPro" id="IPR057902">
    <property type="entry name" value="N_peptide"/>
</dbReference>
<feature type="compositionally biased region" description="Polar residues" evidence="1">
    <location>
        <begin position="1"/>
        <end position="12"/>
    </location>
</feature>
<evidence type="ECO:0000256" key="1">
    <source>
        <dbReference type="SAM" id="MobiDB-lite"/>
    </source>
</evidence>
<evidence type="ECO:0008006" key="4">
    <source>
        <dbReference type="Google" id="ProtNLM"/>
    </source>
</evidence>
<feature type="region of interest" description="Disordered" evidence="1">
    <location>
        <begin position="1"/>
        <end position="22"/>
    </location>
</feature>
<dbReference type="Pfam" id="PF25694">
    <property type="entry name" value="N_peptide"/>
    <property type="match status" value="1"/>
</dbReference>
<name>A0AAI9ENU8_YERFR</name>
<proteinExistence type="predicted"/>
<protein>
    <recommendedName>
        <fullName evidence="4">Antitermination protein N</fullName>
    </recommendedName>
</protein>
<evidence type="ECO:0000313" key="2">
    <source>
        <dbReference type="EMBL" id="CFQ96732.1"/>
    </source>
</evidence>
<evidence type="ECO:0000313" key="3">
    <source>
        <dbReference type="Proteomes" id="UP000046784"/>
    </source>
</evidence>
<dbReference type="RefSeq" id="WP_057643611.1">
    <property type="nucleotide sequence ID" value="NZ_CABMMF010000007.1"/>
</dbReference>
<dbReference type="EMBL" id="CGCB01000007">
    <property type="protein sequence ID" value="CFQ96732.1"/>
    <property type="molecule type" value="Genomic_DNA"/>
</dbReference>